<keyword evidence="2" id="KW-1185">Reference proteome</keyword>
<accession>A0A1M5NUB5</accession>
<protein>
    <submittedName>
        <fullName evidence="1">TATA-box binding</fullName>
    </submittedName>
</protein>
<gene>
    <name evidence="1" type="ORF">SAMN02745221_01292</name>
</gene>
<dbReference type="InterPro" id="IPR036209">
    <property type="entry name" value="YwmB-like_sf"/>
</dbReference>
<organism evidence="1 2">
    <name type="scientific">Thermosyntropha lipolytica DSM 11003</name>
    <dbReference type="NCBI Taxonomy" id="1123382"/>
    <lineage>
        <taxon>Bacteria</taxon>
        <taxon>Bacillati</taxon>
        <taxon>Bacillota</taxon>
        <taxon>Clostridia</taxon>
        <taxon>Eubacteriales</taxon>
        <taxon>Syntrophomonadaceae</taxon>
        <taxon>Thermosyntropha</taxon>
    </lineage>
</organism>
<proteinExistence type="predicted"/>
<evidence type="ECO:0000313" key="1">
    <source>
        <dbReference type="EMBL" id="SHG92779.1"/>
    </source>
</evidence>
<dbReference type="OrthoDB" id="1708334at2"/>
<reference evidence="2" key="1">
    <citation type="submission" date="2016-11" db="EMBL/GenBank/DDBJ databases">
        <authorList>
            <person name="Varghese N."/>
            <person name="Submissions S."/>
        </authorList>
    </citation>
    <scope>NUCLEOTIDE SEQUENCE [LARGE SCALE GENOMIC DNA]</scope>
    <source>
        <strain evidence="2">DSM 11003</strain>
    </source>
</reference>
<dbReference type="Pfam" id="PF08680">
    <property type="entry name" value="DUF1779"/>
    <property type="match status" value="1"/>
</dbReference>
<dbReference type="EMBL" id="FQWY01000018">
    <property type="protein sequence ID" value="SHG92779.1"/>
    <property type="molecule type" value="Genomic_DNA"/>
</dbReference>
<name>A0A1M5NUB5_9FIRM</name>
<dbReference type="RefSeq" id="WP_073091770.1">
    <property type="nucleotide sequence ID" value="NZ_FQWY01000018.1"/>
</dbReference>
<sequence>MPKILLYITIFTLLCFCGNYSIDCAISKQLANRSPYSLAFASIGANSLTSNLDAWVKIKTESSKAELEAYLTEIVTSLDFPLITEKIVYSEEDRVKAVFYQLKQNNCQLNVVLESDEAKRETYVVVNITVKGNKTEVLKKYACQLPPIANLEWTCYFTYRAYIANIIAGDAQGEIIKVMLKNLQAREISWYRNGKITSCAAYSPSLKPFTSAVQVAGEKYNLQIAVQPDEKRNRTYIIIGSPLILGEY</sequence>
<dbReference type="AlphaFoldDB" id="A0A1M5NUB5"/>
<dbReference type="Gene3D" id="3.30.360.40">
    <property type="entry name" value="YwmB-like"/>
    <property type="match status" value="1"/>
</dbReference>
<dbReference type="Proteomes" id="UP000242329">
    <property type="component" value="Unassembled WGS sequence"/>
</dbReference>
<evidence type="ECO:0000313" key="2">
    <source>
        <dbReference type="Proteomes" id="UP000242329"/>
    </source>
</evidence>
<dbReference type="SUPFAM" id="SSF143842">
    <property type="entry name" value="YwmB-like"/>
    <property type="match status" value="1"/>
</dbReference>
<dbReference type="InterPro" id="IPR014794">
    <property type="entry name" value="DUF1779"/>
</dbReference>
<dbReference type="STRING" id="1123382.SAMN02745221_01292"/>